<dbReference type="Proteomes" id="UP000334340">
    <property type="component" value="Unassembled WGS sequence"/>
</dbReference>
<dbReference type="SUPFAM" id="SSF52172">
    <property type="entry name" value="CheY-like"/>
    <property type="match status" value="1"/>
</dbReference>
<evidence type="ECO:0000259" key="2">
    <source>
        <dbReference type="PROSITE" id="PS50110"/>
    </source>
</evidence>
<dbReference type="Pfam" id="PF00072">
    <property type="entry name" value="Response_reg"/>
    <property type="match status" value="1"/>
</dbReference>
<keyword evidence="4" id="KW-1185">Reference proteome</keyword>
<dbReference type="EMBL" id="CABIKM010000019">
    <property type="protein sequence ID" value="VUZ84843.1"/>
    <property type="molecule type" value="Genomic_DNA"/>
</dbReference>
<accession>A0A564ZI57</accession>
<dbReference type="AlphaFoldDB" id="A0A564ZI57"/>
<reference evidence="3 4" key="1">
    <citation type="submission" date="2019-07" db="EMBL/GenBank/DDBJ databases">
        <authorList>
            <person name="Cremers G."/>
        </authorList>
    </citation>
    <scope>NUCLEOTIDE SEQUENCE [LARGE SCALE GENOMIC DNA]</scope>
</reference>
<dbReference type="Gene3D" id="3.40.50.2300">
    <property type="match status" value="1"/>
</dbReference>
<keyword evidence="1" id="KW-0597">Phosphoprotein</keyword>
<sequence>MASIRIVIAEGDPGFREGFCEHLRLVRDFEIVGEACDGREAIASMGRLDPDILILDLDLPPIDGMDVLRVVGWFSPKTQVIIQSGHAEESTILEALELGARGYIVRGGEIDLEKAIRVVRQGEVWVGRRVLARVLDRLIGVGGSAFQVNDDERFSA</sequence>
<dbReference type="CDD" id="cd17535">
    <property type="entry name" value="REC_NarL-like"/>
    <property type="match status" value="1"/>
</dbReference>
<organism evidence="3 4">
    <name type="scientific">Candidatus Methylomirabilis lanthanidiphila</name>
    <dbReference type="NCBI Taxonomy" id="2211376"/>
    <lineage>
        <taxon>Bacteria</taxon>
        <taxon>Candidatus Methylomirabilota</taxon>
        <taxon>Candidatus Methylomirabilia</taxon>
        <taxon>Candidatus Methylomirabilales</taxon>
        <taxon>Candidatus Methylomirabilaceae</taxon>
        <taxon>Candidatus Methylomirabilis</taxon>
    </lineage>
</organism>
<gene>
    <name evidence="3" type="ORF">MELA_01218</name>
</gene>
<name>A0A564ZI57_9BACT</name>
<dbReference type="PANTHER" id="PTHR45566:SF2">
    <property type="entry name" value="NARL SUBFAMILY"/>
    <property type="match status" value="1"/>
</dbReference>
<evidence type="ECO:0000256" key="1">
    <source>
        <dbReference type="PROSITE-ProRule" id="PRU00169"/>
    </source>
</evidence>
<dbReference type="InterPro" id="IPR058245">
    <property type="entry name" value="NreC/VraR/RcsB-like_REC"/>
</dbReference>
<feature type="domain" description="Response regulatory" evidence="2">
    <location>
        <begin position="5"/>
        <end position="121"/>
    </location>
</feature>
<dbReference type="PANTHER" id="PTHR45566">
    <property type="entry name" value="HTH-TYPE TRANSCRIPTIONAL REGULATOR YHJB-RELATED"/>
    <property type="match status" value="1"/>
</dbReference>
<dbReference type="GO" id="GO:0000160">
    <property type="term" value="P:phosphorelay signal transduction system"/>
    <property type="evidence" value="ECO:0007669"/>
    <property type="project" value="InterPro"/>
</dbReference>
<evidence type="ECO:0000313" key="4">
    <source>
        <dbReference type="Proteomes" id="UP000334340"/>
    </source>
</evidence>
<feature type="modified residue" description="4-aspartylphosphate" evidence="1">
    <location>
        <position position="56"/>
    </location>
</feature>
<protein>
    <submittedName>
        <fullName evidence="3">LuxR family two component transcriptional regulator</fullName>
    </submittedName>
</protein>
<evidence type="ECO:0000313" key="3">
    <source>
        <dbReference type="EMBL" id="VUZ84843.1"/>
    </source>
</evidence>
<proteinExistence type="predicted"/>
<dbReference type="SMART" id="SM00448">
    <property type="entry name" value="REC"/>
    <property type="match status" value="1"/>
</dbReference>
<dbReference type="InterPro" id="IPR051015">
    <property type="entry name" value="EvgA-like"/>
</dbReference>
<dbReference type="PROSITE" id="PS50110">
    <property type="entry name" value="RESPONSE_REGULATORY"/>
    <property type="match status" value="1"/>
</dbReference>
<dbReference type="InterPro" id="IPR001789">
    <property type="entry name" value="Sig_transdc_resp-reg_receiver"/>
</dbReference>
<dbReference type="InterPro" id="IPR011006">
    <property type="entry name" value="CheY-like_superfamily"/>
</dbReference>